<dbReference type="OrthoDB" id="2129688at2759"/>
<keyword evidence="2 6" id="KW-0812">Transmembrane</keyword>
<evidence type="ECO:0000256" key="1">
    <source>
        <dbReference type="ARBA" id="ARBA00004141"/>
    </source>
</evidence>
<sequence>MTMDHSRDPCPWVCLNDFGGAFSMGAIGGSIWHGIKGFRNAPYGERRINAIASIKARAPVLGGNFGVWGGLFSSFDCAVRGLRYALRGTDELCSSRRPVLSRHRKKEDPWNAIIGGFLTGGALAMRGGARAARNNAIGCAVLLAVIEGVGIVLGHQAVQLATFSTTTQKDRNPGLDHENANSKNNAPGIERGERKKPKWQVVVEPTCLPACGTLGRSRASFTSVSPRIHNRKLRSMSSQCLMTTEFPRSAVLPYGHKSNKSSFSYVSALARLEFHHETGLPAHFCIILFPLMIFTLATSFDWNMTIMLVCAASRKYKLFSNTNKSSATQLLYQFVPSLFSLTIQIDSSLSSSLYNPETRLPISITAFNLFGKMDSTAIHLFHKIESTVDPSSVAPDFMPPETMAPSITEMICYGGDYSLRTFELCGVEDSFWGYRPSHSANIAFAVLFGVSMLVFLAQGIMNKKWWGFTFAMVVGCALEVAGYIGRAKAYDLLWDEDFFLIQIVCLTVAPAFLAAGIYLCLSRIVTTYGSENSRIKPRSYPLIFILCDVVSLILQATGGGMASVASHENRHPDTGNHIMIAGLAFQIFTLLIFMLLALDFAVRTYRRISKVGAHTALDQHHAELRGSWVFKGFLIALIISTLCVFTRCVYRVAELSEGWTGHLMLTQKYFVGLEGAIIVAAVLLLNMFHPGLCFKEAPKSRATHEIGRSWYGKKVSRVADSRDVHEEHMAERVMEFETTNIRVGSQRCSTVSIRSCPKPLFLLDYVTIEIAKSLFLEHAGPSFVIFLSSITKNLPEALYISVLVLHPLKHSLARHIDKTCNYSHTPHDRITIMNQAEDVEVTLGRNRRYKFHSGTLARNSTLLANMLTEQNAAKLSIRAKNAGVNVRWLIELTRLPDAQFPAGRLALVELTQNGDRADGRNGLIVNENGRIPKHDKAIAAYEAVLYAFYNNEITIDDSEMSTALQDCYQLLQISDYLGCTRLISKPIEVALMKHGQDLFRSIQGKPHAWIDMACRIKSELIFRECIIHLVGNWKVLQLDRTVKDRLRDNPGLRGIIDKYHRGLVIQCRKLELAVTTHYPGKLAHPVEDLPIKREAYAKDILVWMALSFYRHWVGQRLITEQGRLAKDCGFSLYKALGEAGEAYMDKSVINQFHTKFPMTKKALNVLENHLFEIKECVKEVVEAHGILKTMCQLDVHRFPVEYLTCTVFQREDFPWTKKAAVPVEAKEREFQRGGNDIARQNLDTTRMHLERSISVQGEYQEDAEDEAEQYEKVADEEVEAGPSTKRTRY</sequence>
<keyword evidence="8" id="KW-1185">Reference proteome</keyword>
<dbReference type="Pfam" id="PF04479">
    <property type="entry name" value="RTA1"/>
    <property type="match status" value="1"/>
</dbReference>
<evidence type="ECO:0000256" key="6">
    <source>
        <dbReference type="SAM" id="Phobius"/>
    </source>
</evidence>
<dbReference type="eggNOG" id="KOG1652">
    <property type="taxonomic scope" value="Eukaryota"/>
</dbReference>
<name>E5AD38_LEPMJ</name>
<feature type="transmembrane region" description="Helical" evidence="6">
    <location>
        <begin position="669"/>
        <end position="688"/>
    </location>
</feature>
<protein>
    <submittedName>
        <fullName evidence="7">Uncharacterized protein</fullName>
    </submittedName>
</protein>
<proteinExistence type="predicted"/>
<feature type="compositionally biased region" description="Acidic residues" evidence="5">
    <location>
        <begin position="1259"/>
        <end position="1268"/>
    </location>
</feature>
<evidence type="ECO:0000313" key="7">
    <source>
        <dbReference type="EMBL" id="CBY02390.1"/>
    </source>
</evidence>
<feature type="transmembrane region" description="Helical" evidence="6">
    <location>
        <begin position="440"/>
        <end position="458"/>
    </location>
</feature>
<dbReference type="EMBL" id="FP929139">
    <property type="protein sequence ID" value="CBY02390.1"/>
    <property type="molecule type" value="Genomic_DNA"/>
</dbReference>
<keyword evidence="3 6" id="KW-1133">Transmembrane helix</keyword>
<feature type="compositionally biased region" description="Basic and acidic residues" evidence="5">
    <location>
        <begin position="168"/>
        <end position="180"/>
    </location>
</feature>
<gene>
    <name evidence="7" type="ORF">LEMA_P011770.1</name>
</gene>
<evidence type="ECO:0000256" key="5">
    <source>
        <dbReference type="SAM" id="MobiDB-lite"/>
    </source>
</evidence>
<dbReference type="VEuPathDB" id="FungiDB:LEMA_P011770.1"/>
<dbReference type="GO" id="GO:0005886">
    <property type="term" value="C:plasma membrane"/>
    <property type="evidence" value="ECO:0007669"/>
    <property type="project" value="TreeGrafter"/>
</dbReference>
<dbReference type="GO" id="GO:0000324">
    <property type="term" value="C:fungal-type vacuole"/>
    <property type="evidence" value="ECO:0007669"/>
    <property type="project" value="TreeGrafter"/>
</dbReference>
<feature type="transmembrane region" description="Helical" evidence="6">
    <location>
        <begin position="578"/>
        <end position="602"/>
    </location>
</feature>
<feature type="region of interest" description="Disordered" evidence="5">
    <location>
        <begin position="1254"/>
        <end position="1289"/>
    </location>
</feature>
<dbReference type="PANTHER" id="PTHR31465:SF7">
    <property type="entry name" value="SPHINGOID LONG-CHAIN BASE TRANSPORTER RSB1"/>
    <property type="match status" value="1"/>
</dbReference>
<keyword evidence="4 6" id="KW-0472">Membrane</keyword>
<feature type="region of interest" description="Disordered" evidence="5">
    <location>
        <begin position="167"/>
        <end position="195"/>
    </location>
</feature>
<dbReference type="InterPro" id="IPR007568">
    <property type="entry name" value="RTA1"/>
</dbReference>
<evidence type="ECO:0000313" key="8">
    <source>
        <dbReference type="Proteomes" id="UP000002668"/>
    </source>
</evidence>
<dbReference type="InParanoid" id="E5AD38"/>
<evidence type="ECO:0000256" key="3">
    <source>
        <dbReference type="ARBA" id="ARBA00022989"/>
    </source>
</evidence>
<dbReference type="Pfam" id="PF02466">
    <property type="entry name" value="Tim17"/>
    <property type="match status" value="1"/>
</dbReference>
<reference evidence="8" key="1">
    <citation type="journal article" date="2011" name="Nat. Commun.">
        <title>Effector diversification within compartments of the Leptosphaeria maculans genome affected by Repeat-Induced Point mutations.</title>
        <authorList>
            <person name="Rouxel T."/>
            <person name="Grandaubert J."/>
            <person name="Hane J.K."/>
            <person name="Hoede C."/>
            <person name="van de Wouw A.P."/>
            <person name="Couloux A."/>
            <person name="Dominguez V."/>
            <person name="Anthouard V."/>
            <person name="Bally P."/>
            <person name="Bourras S."/>
            <person name="Cozijnsen A.J."/>
            <person name="Ciuffetti L.M."/>
            <person name="Degrave A."/>
            <person name="Dilmaghani A."/>
            <person name="Duret L."/>
            <person name="Fudal I."/>
            <person name="Goodwin S.B."/>
            <person name="Gout L."/>
            <person name="Glaser N."/>
            <person name="Linglin J."/>
            <person name="Kema G.H.J."/>
            <person name="Lapalu N."/>
            <person name="Lawrence C.B."/>
            <person name="May K."/>
            <person name="Meyer M."/>
            <person name="Ollivier B."/>
            <person name="Poulain J."/>
            <person name="Schoch C.L."/>
            <person name="Simon A."/>
            <person name="Spatafora J.W."/>
            <person name="Stachowiak A."/>
            <person name="Turgeon B.G."/>
            <person name="Tyler B.M."/>
            <person name="Vincent D."/>
            <person name="Weissenbach J."/>
            <person name="Amselem J."/>
            <person name="Quesneville H."/>
            <person name="Oliver R.P."/>
            <person name="Wincker P."/>
            <person name="Balesdent M.-H."/>
            <person name="Howlett B.J."/>
        </authorList>
    </citation>
    <scope>NUCLEOTIDE SEQUENCE [LARGE SCALE GENOMIC DNA]</scope>
    <source>
        <strain evidence="8">JN3 / isolate v23.1.3 / race Av1-4-5-6-7-8</strain>
    </source>
</reference>
<organism evidence="7 8">
    <name type="scientific">Leptosphaeria maculans (strain JN3 / isolate v23.1.3 / race Av1-4-5-6-7-8)</name>
    <name type="common">Blackleg fungus</name>
    <name type="synonym">Phoma lingam</name>
    <dbReference type="NCBI Taxonomy" id="985895"/>
    <lineage>
        <taxon>Eukaryota</taxon>
        <taxon>Fungi</taxon>
        <taxon>Dikarya</taxon>
        <taxon>Ascomycota</taxon>
        <taxon>Pezizomycotina</taxon>
        <taxon>Dothideomycetes</taxon>
        <taxon>Pleosporomycetidae</taxon>
        <taxon>Pleosporales</taxon>
        <taxon>Pleosporineae</taxon>
        <taxon>Leptosphaeriaceae</taxon>
        <taxon>Plenodomus</taxon>
        <taxon>Plenodomus lingam/Leptosphaeria maculans species complex</taxon>
    </lineage>
</organism>
<dbReference type="HOGENOM" id="CLU_262397_0_0_1"/>
<feature type="transmembrane region" description="Helical" evidence="6">
    <location>
        <begin position="465"/>
        <end position="486"/>
    </location>
</feature>
<accession>E5AD38</accession>
<dbReference type="STRING" id="985895.E5AD38"/>
<evidence type="ECO:0000256" key="4">
    <source>
        <dbReference type="ARBA" id="ARBA00023136"/>
    </source>
</evidence>
<dbReference type="PANTHER" id="PTHR31465">
    <property type="entry name" value="PROTEIN RTA1-RELATED"/>
    <property type="match status" value="1"/>
</dbReference>
<comment type="subcellular location">
    <subcellularLocation>
        <location evidence="1">Membrane</location>
        <topology evidence="1">Multi-pass membrane protein</topology>
    </subcellularLocation>
</comment>
<dbReference type="Proteomes" id="UP000002668">
    <property type="component" value="Genome"/>
</dbReference>
<feature type="transmembrane region" description="Helical" evidence="6">
    <location>
        <begin position="542"/>
        <end position="566"/>
    </location>
</feature>
<feature type="transmembrane region" description="Helical" evidence="6">
    <location>
        <begin position="498"/>
        <end position="521"/>
    </location>
</feature>
<evidence type="ECO:0000256" key="2">
    <source>
        <dbReference type="ARBA" id="ARBA00022692"/>
    </source>
</evidence>